<feature type="transmembrane region" description="Helical" evidence="1">
    <location>
        <begin position="72"/>
        <end position="94"/>
    </location>
</feature>
<dbReference type="Proteomes" id="UP001633002">
    <property type="component" value="Unassembled WGS sequence"/>
</dbReference>
<reference evidence="2 3" key="1">
    <citation type="submission" date="2024-09" db="EMBL/GenBank/DDBJ databases">
        <title>Chromosome-scale assembly of Riccia sorocarpa.</title>
        <authorList>
            <person name="Paukszto L."/>
        </authorList>
    </citation>
    <scope>NUCLEOTIDE SEQUENCE [LARGE SCALE GENOMIC DNA]</scope>
    <source>
        <strain evidence="2">LP-2024</strain>
        <tissue evidence="2">Aerial parts of the thallus</tissue>
    </source>
</reference>
<organism evidence="2 3">
    <name type="scientific">Riccia sorocarpa</name>
    <dbReference type="NCBI Taxonomy" id="122646"/>
    <lineage>
        <taxon>Eukaryota</taxon>
        <taxon>Viridiplantae</taxon>
        <taxon>Streptophyta</taxon>
        <taxon>Embryophyta</taxon>
        <taxon>Marchantiophyta</taxon>
        <taxon>Marchantiopsida</taxon>
        <taxon>Marchantiidae</taxon>
        <taxon>Marchantiales</taxon>
        <taxon>Ricciaceae</taxon>
        <taxon>Riccia</taxon>
    </lineage>
</organism>
<dbReference type="EMBL" id="JBJQOH010000002">
    <property type="protein sequence ID" value="KAL3698181.1"/>
    <property type="molecule type" value="Genomic_DNA"/>
</dbReference>
<keyword evidence="1" id="KW-0472">Membrane</keyword>
<protein>
    <submittedName>
        <fullName evidence="2">Uncharacterized protein</fullName>
    </submittedName>
</protein>
<evidence type="ECO:0000313" key="2">
    <source>
        <dbReference type="EMBL" id="KAL3698181.1"/>
    </source>
</evidence>
<accession>A0ABD3I432</accession>
<gene>
    <name evidence="2" type="ORF">R1sor_012257</name>
</gene>
<keyword evidence="1" id="KW-1133">Transmembrane helix</keyword>
<comment type="caution">
    <text evidence="2">The sequence shown here is derived from an EMBL/GenBank/DDBJ whole genome shotgun (WGS) entry which is preliminary data.</text>
</comment>
<keyword evidence="1" id="KW-0812">Transmembrane</keyword>
<proteinExistence type="predicted"/>
<feature type="transmembrane region" description="Helical" evidence="1">
    <location>
        <begin position="7"/>
        <end position="23"/>
    </location>
</feature>
<name>A0ABD3I432_9MARC</name>
<keyword evidence="3" id="KW-1185">Reference proteome</keyword>
<evidence type="ECO:0000256" key="1">
    <source>
        <dbReference type="SAM" id="Phobius"/>
    </source>
</evidence>
<sequence length="241" mass="26636">MSSVVNNGVHLIVAFAVSIYVTFSRYLKYPITFVVLAIAIVSLIRPSMYSVATRVSSFEDQNYGAKLLNRKWCSAVGVFIFLIVPVAITVQVMADQWIECTRVLLMTLYAIFDSYVTEFCRKYDCGGSTLEVYRQGLGILQVGILGVDLSACVVAFHTSGSPCISLFQPADVGIPSKRPSKVRFARKYHRWAIQQVKISVDIGGQPTETKLALEYCVLELVFRRSCGIVGSRSVCGRTCSS</sequence>
<dbReference type="AlphaFoldDB" id="A0ABD3I432"/>
<feature type="transmembrane region" description="Helical" evidence="1">
    <location>
        <begin position="29"/>
        <end position="51"/>
    </location>
</feature>
<evidence type="ECO:0000313" key="3">
    <source>
        <dbReference type="Proteomes" id="UP001633002"/>
    </source>
</evidence>